<evidence type="ECO:0000256" key="1">
    <source>
        <dbReference type="SAM" id="MobiDB-lite"/>
    </source>
</evidence>
<feature type="compositionally biased region" description="Basic and acidic residues" evidence="1">
    <location>
        <begin position="102"/>
        <end position="127"/>
    </location>
</feature>
<keyword evidence="3" id="KW-1185">Reference proteome</keyword>
<sequence>MTSEPRYGFIYLKRTGSAYMIHCFTDSLYENMISCVQAANSYQMDTVDSDCRLKIAYFKVLNNNDIVRELHNGFAMNHRQIFDCLTDSESDEEQLFSPPPPPKEKYSNEKRKARVEKKEEPSKKPRTDYNCTDPTEERKIIPPISAYLGKGVTISIKEYRKSFYLSLQKTVGEDIKNRFNMNLEQLGALKKAINVFNEHIKKN</sequence>
<dbReference type="Proteomes" id="UP000887116">
    <property type="component" value="Unassembled WGS sequence"/>
</dbReference>
<protein>
    <submittedName>
        <fullName evidence="2">Uncharacterized protein</fullName>
    </submittedName>
</protein>
<gene>
    <name evidence="2" type="primary">AVEN_97878_1</name>
    <name evidence="2" type="ORF">TNCT_340361</name>
</gene>
<reference evidence="2" key="1">
    <citation type="submission" date="2020-07" db="EMBL/GenBank/DDBJ databases">
        <title>Multicomponent nature underlies the extraordinary mechanical properties of spider dragline silk.</title>
        <authorList>
            <person name="Kono N."/>
            <person name="Nakamura H."/>
            <person name="Mori M."/>
            <person name="Yoshida Y."/>
            <person name="Ohtoshi R."/>
            <person name="Malay A.D."/>
            <person name="Moran D.A.P."/>
            <person name="Tomita M."/>
            <person name="Numata K."/>
            <person name="Arakawa K."/>
        </authorList>
    </citation>
    <scope>NUCLEOTIDE SEQUENCE</scope>
</reference>
<organism evidence="2 3">
    <name type="scientific">Trichonephila clavata</name>
    <name type="common">Joro spider</name>
    <name type="synonym">Nephila clavata</name>
    <dbReference type="NCBI Taxonomy" id="2740835"/>
    <lineage>
        <taxon>Eukaryota</taxon>
        <taxon>Metazoa</taxon>
        <taxon>Ecdysozoa</taxon>
        <taxon>Arthropoda</taxon>
        <taxon>Chelicerata</taxon>
        <taxon>Arachnida</taxon>
        <taxon>Araneae</taxon>
        <taxon>Araneomorphae</taxon>
        <taxon>Entelegynae</taxon>
        <taxon>Araneoidea</taxon>
        <taxon>Nephilidae</taxon>
        <taxon>Trichonephila</taxon>
    </lineage>
</organism>
<name>A0A8X6HVH3_TRICU</name>
<evidence type="ECO:0000313" key="3">
    <source>
        <dbReference type="Proteomes" id="UP000887116"/>
    </source>
</evidence>
<proteinExistence type="predicted"/>
<dbReference type="AlphaFoldDB" id="A0A8X6HVH3"/>
<evidence type="ECO:0000313" key="2">
    <source>
        <dbReference type="EMBL" id="GFR30408.1"/>
    </source>
</evidence>
<dbReference type="EMBL" id="BMAO01009362">
    <property type="protein sequence ID" value="GFR30408.1"/>
    <property type="molecule type" value="Genomic_DNA"/>
</dbReference>
<comment type="caution">
    <text evidence="2">The sequence shown here is derived from an EMBL/GenBank/DDBJ whole genome shotgun (WGS) entry which is preliminary data.</text>
</comment>
<feature type="region of interest" description="Disordered" evidence="1">
    <location>
        <begin position="91"/>
        <end position="135"/>
    </location>
</feature>
<accession>A0A8X6HVH3</accession>